<evidence type="ECO:0000256" key="1">
    <source>
        <dbReference type="SAM" id="MobiDB-lite"/>
    </source>
</evidence>
<dbReference type="AlphaFoldDB" id="A0A5C8I4F0"/>
<dbReference type="OrthoDB" id="5065409at2"/>
<proteinExistence type="predicted"/>
<keyword evidence="5" id="KW-1185">Reference proteome</keyword>
<sequence length="342" mass="34732">MSASGVGRAVRRRRVAVTAMAVSAAIVALTASPALAADGPVAPWSQVTSLQGDVDLRAGDIEVLKTTVSSPAHLLTFPFTDINLIQGGGAEAVVDTSLLRLTADGTTWTVLPFTNQSTAFIRAEGVLVSMLGNLVYDGWAESTAVCPTREGAAPTAQATGIVAGLNAYVGPSQRVWELDKKAPYLDLGPAGSVATPDAILHIRLESVTSPGIDSASAWVLLTVDLRGSLPDYGPVDQRIATVRLATSEVACVAPAPGTGGPGAGSPGASPDPVPTEPVVTAPVEPVVTTPLAPVQQPVAVAVPSGSRTTLAESGSTLPVGLTLIAAVMTAMGIGMLRLRRRA</sequence>
<dbReference type="EMBL" id="VRSV01000001">
    <property type="protein sequence ID" value="TXK12855.1"/>
    <property type="molecule type" value="Genomic_DNA"/>
</dbReference>
<feature type="transmembrane region" description="Helical" evidence="2">
    <location>
        <begin position="317"/>
        <end position="336"/>
    </location>
</feature>
<feature type="signal peptide" evidence="3">
    <location>
        <begin position="1"/>
        <end position="36"/>
    </location>
</feature>
<gene>
    <name evidence="4" type="ORF">FVP77_05230</name>
</gene>
<dbReference type="Proteomes" id="UP000321034">
    <property type="component" value="Unassembled WGS sequence"/>
</dbReference>
<keyword evidence="3" id="KW-0732">Signal</keyword>
<feature type="chain" id="PRO_5022845825" description="LPXTG cell wall anchor domain-containing protein" evidence="3">
    <location>
        <begin position="37"/>
        <end position="342"/>
    </location>
</feature>
<protein>
    <recommendedName>
        <fullName evidence="6">LPXTG cell wall anchor domain-containing protein</fullName>
    </recommendedName>
</protein>
<name>A0A5C8I4F0_9MICO</name>
<evidence type="ECO:0000313" key="5">
    <source>
        <dbReference type="Proteomes" id="UP000321034"/>
    </source>
</evidence>
<reference evidence="4 5" key="1">
    <citation type="submission" date="2019-08" db="EMBL/GenBank/DDBJ databases">
        <authorList>
            <person name="Dong K."/>
        </authorList>
    </citation>
    <scope>NUCLEOTIDE SEQUENCE [LARGE SCALE GENOMIC DNA]</scope>
    <source>
        <strain evidence="4 5">JCM14558</strain>
    </source>
</reference>
<keyword evidence="2" id="KW-0472">Membrane</keyword>
<keyword evidence="2" id="KW-1133">Transmembrane helix</keyword>
<feature type="region of interest" description="Disordered" evidence="1">
    <location>
        <begin position="255"/>
        <end position="275"/>
    </location>
</feature>
<evidence type="ECO:0000256" key="3">
    <source>
        <dbReference type="SAM" id="SignalP"/>
    </source>
</evidence>
<comment type="caution">
    <text evidence="4">The sequence shown here is derived from an EMBL/GenBank/DDBJ whole genome shotgun (WGS) entry which is preliminary data.</text>
</comment>
<evidence type="ECO:0000313" key="4">
    <source>
        <dbReference type="EMBL" id="TXK12855.1"/>
    </source>
</evidence>
<dbReference type="RefSeq" id="WP_147893561.1">
    <property type="nucleotide sequence ID" value="NZ_BAAANR010000001.1"/>
</dbReference>
<accession>A0A5C8I4F0</accession>
<evidence type="ECO:0008006" key="6">
    <source>
        <dbReference type="Google" id="ProtNLM"/>
    </source>
</evidence>
<evidence type="ECO:0000256" key="2">
    <source>
        <dbReference type="SAM" id="Phobius"/>
    </source>
</evidence>
<organism evidence="4 5">
    <name type="scientific">Microbacterium hatanonis</name>
    <dbReference type="NCBI Taxonomy" id="404366"/>
    <lineage>
        <taxon>Bacteria</taxon>
        <taxon>Bacillati</taxon>
        <taxon>Actinomycetota</taxon>
        <taxon>Actinomycetes</taxon>
        <taxon>Micrococcales</taxon>
        <taxon>Microbacteriaceae</taxon>
        <taxon>Microbacterium</taxon>
    </lineage>
</organism>
<keyword evidence="2" id="KW-0812">Transmembrane</keyword>